<dbReference type="AlphaFoldDB" id="A0A0F9RER6"/>
<organism evidence="1">
    <name type="scientific">marine sediment metagenome</name>
    <dbReference type="NCBI Taxonomy" id="412755"/>
    <lineage>
        <taxon>unclassified sequences</taxon>
        <taxon>metagenomes</taxon>
        <taxon>ecological metagenomes</taxon>
    </lineage>
</organism>
<sequence length="68" mass="7628">MTHHYEVHHVSDKEYENHSIGERFKGGTVINGISGVNDEALLVTVVSIDAYPEWDSNGIDFISRPQES</sequence>
<protein>
    <submittedName>
        <fullName evidence="1">Uncharacterized protein</fullName>
    </submittedName>
</protein>
<accession>A0A0F9RER6</accession>
<proteinExistence type="predicted"/>
<gene>
    <name evidence="1" type="ORF">LCGC14_0903600</name>
</gene>
<comment type="caution">
    <text evidence="1">The sequence shown here is derived from an EMBL/GenBank/DDBJ whole genome shotgun (WGS) entry which is preliminary data.</text>
</comment>
<evidence type="ECO:0000313" key="1">
    <source>
        <dbReference type="EMBL" id="KKN23581.1"/>
    </source>
</evidence>
<dbReference type="EMBL" id="LAZR01002958">
    <property type="protein sequence ID" value="KKN23581.1"/>
    <property type="molecule type" value="Genomic_DNA"/>
</dbReference>
<reference evidence="1" key="1">
    <citation type="journal article" date="2015" name="Nature">
        <title>Complex archaea that bridge the gap between prokaryotes and eukaryotes.</title>
        <authorList>
            <person name="Spang A."/>
            <person name="Saw J.H."/>
            <person name="Jorgensen S.L."/>
            <person name="Zaremba-Niedzwiedzka K."/>
            <person name="Martijn J."/>
            <person name="Lind A.E."/>
            <person name="van Eijk R."/>
            <person name="Schleper C."/>
            <person name="Guy L."/>
            <person name="Ettema T.J."/>
        </authorList>
    </citation>
    <scope>NUCLEOTIDE SEQUENCE</scope>
</reference>
<name>A0A0F9RER6_9ZZZZ</name>